<comment type="caution">
    <text evidence="2">The sequence shown here is derived from an EMBL/GenBank/DDBJ whole genome shotgun (WGS) entry which is preliminary data.</text>
</comment>
<dbReference type="Pfam" id="PF09983">
    <property type="entry name" value="JetD_C"/>
    <property type="match status" value="1"/>
</dbReference>
<protein>
    <recommendedName>
        <fullName evidence="1">Wadjet protein JetD C-terminal domain-containing protein</fullName>
    </recommendedName>
</protein>
<evidence type="ECO:0000313" key="3">
    <source>
        <dbReference type="Proteomes" id="UP000784128"/>
    </source>
</evidence>
<dbReference type="InterPro" id="IPR036078">
    <property type="entry name" value="Spo11/TopoVI_A_sf"/>
</dbReference>
<accession>A0ABS5U4V1</accession>
<evidence type="ECO:0000313" key="2">
    <source>
        <dbReference type="EMBL" id="MBT1070677.1"/>
    </source>
</evidence>
<sequence length="402" mass="44794">MNQSCKHLLCKLLNSWQRSPDRERATRLPITQQRAPQYFQAVLPELKEALHAGLQEAEAARTVKLEWGKGYDSHILKRITLLDGPRLGQHLGVSLAATKADQARESLEAMLSGDESWIREFVEYILDRWRCNRPAAGMLPGDMGAALLLVQALEAVAAGRHRNLDLRTFSTREFGNSKAMEGILSRFGAVWKRYHPSDLATDELLNTLGLVKFPLPLLLRGDVILELAGRNVDCSGILPFVGLPPQSIRGLAITKIPDFVLTIENLASFNRYAAEVQDEGLVIYTAGFPAPGVADFLRLLDSQLPEQIPFYHWGDIDEGGLKIFAYIQEHLQRLLRPHLMDSDLLKRHGTTKTTIRRDEVSNIASKHPCTEGLALAILSTVPPKVLEQENIDPLAPGIEDIK</sequence>
<dbReference type="Proteomes" id="UP000784128">
    <property type="component" value="Unassembled WGS sequence"/>
</dbReference>
<keyword evidence="3" id="KW-1185">Reference proteome</keyword>
<reference evidence="2 3" key="1">
    <citation type="submission" date="2021-05" db="EMBL/GenBank/DDBJ databases">
        <title>The draft genome of Geobacter chapellei DSM 13688.</title>
        <authorList>
            <person name="Xu Z."/>
            <person name="Masuda Y."/>
            <person name="Itoh H."/>
            <person name="Senoo K."/>
        </authorList>
    </citation>
    <scope>NUCLEOTIDE SEQUENCE [LARGE SCALE GENOMIC DNA]</scope>
    <source>
        <strain evidence="2 3">DSM 13688</strain>
    </source>
</reference>
<dbReference type="SUPFAM" id="SSF56726">
    <property type="entry name" value="DNA topoisomerase IV, alpha subunit"/>
    <property type="match status" value="1"/>
</dbReference>
<dbReference type="EMBL" id="JAHDYS010000002">
    <property type="protein sequence ID" value="MBT1070677.1"/>
    <property type="molecule type" value="Genomic_DNA"/>
</dbReference>
<feature type="domain" description="Wadjet protein JetD C-terminal" evidence="1">
    <location>
        <begin position="257"/>
        <end position="391"/>
    </location>
</feature>
<name>A0ABS5U4V1_9BACT</name>
<dbReference type="Gene3D" id="3.40.1360.10">
    <property type="match status" value="1"/>
</dbReference>
<proteinExistence type="predicted"/>
<dbReference type="InterPro" id="IPR024534">
    <property type="entry name" value="JetD_C"/>
</dbReference>
<organism evidence="2 3">
    <name type="scientific">Pelotalea chapellei</name>
    <dbReference type="NCBI Taxonomy" id="44671"/>
    <lineage>
        <taxon>Bacteria</taxon>
        <taxon>Pseudomonadati</taxon>
        <taxon>Thermodesulfobacteriota</taxon>
        <taxon>Desulfuromonadia</taxon>
        <taxon>Geobacterales</taxon>
        <taxon>Geobacteraceae</taxon>
        <taxon>Pelotalea</taxon>
    </lineage>
</organism>
<gene>
    <name evidence="2" type="ORF">KJB30_02665</name>
</gene>
<evidence type="ECO:0000259" key="1">
    <source>
        <dbReference type="Pfam" id="PF09983"/>
    </source>
</evidence>
<dbReference type="RefSeq" id="WP_214296391.1">
    <property type="nucleotide sequence ID" value="NZ_JAHDYS010000002.1"/>
</dbReference>